<gene>
    <name evidence="1" type="ORF">ACFPPD_14385</name>
</gene>
<reference evidence="2" key="1">
    <citation type="journal article" date="2019" name="Int. J. Syst. Evol. Microbiol.">
        <title>The Global Catalogue of Microorganisms (GCM) 10K type strain sequencing project: providing services to taxonomists for standard genome sequencing and annotation.</title>
        <authorList>
            <consortium name="The Broad Institute Genomics Platform"/>
            <consortium name="The Broad Institute Genome Sequencing Center for Infectious Disease"/>
            <person name="Wu L."/>
            <person name="Ma J."/>
        </authorList>
    </citation>
    <scope>NUCLEOTIDE SEQUENCE [LARGE SCALE GENOMIC DNA]</scope>
    <source>
        <strain evidence="2">CCUG 57113</strain>
    </source>
</reference>
<comment type="caution">
    <text evidence="1">The sequence shown here is derived from an EMBL/GenBank/DDBJ whole genome shotgun (WGS) entry which is preliminary data.</text>
</comment>
<proteinExistence type="predicted"/>
<keyword evidence="2" id="KW-1185">Reference proteome</keyword>
<name>A0ABW0LVM1_9BACL</name>
<protein>
    <submittedName>
        <fullName evidence="1">Uncharacterized protein</fullName>
    </submittedName>
</protein>
<dbReference type="Proteomes" id="UP001596105">
    <property type="component" value="Unassembled WGS sequence"/>
</dbReference>
<sequence length="64" mass="6981">MKIIIGSALALVIVLGLTFSIQGISNKKANTSNQKQVVVNINKETPPPTPKRVIVVPEEIDMHF</sequence>
<evidence type="ECO:0000313" key="1">
    <source>
        <dbReference type="EMBL" id="MFC5469918.1"/>
    </source>
</evidence>
<dbReference type="RefSeq" id="WP_209749485.1">
    <property type="nucleotide sequence ID" value="NZ_JBHSMH010000044.1"/>
</dbReference>
<accession>A0ABW0LVM1</accession>
<evidence type="ECO:0000313" key="2">
    <source>
        <dbReference type="Proteomes" id="UP001596105"/>
    </source>
</evidence>
<dbReference type="EMBL" id="JBHSMH010000044">
    <property type="protein sequence ID" value="MFC5469918.1"/>
    <property type="molecule type" value="Genomic_DNA"/>
</dbReference>
<organism evidence="1 2">
    <name type="scientific">Cohnella suwonensis</name>
    <dbReference type="NCBI Taxonomy" id="696072"/>
    <lineage>
        <taxon>Bacteria</taxon>
        <taxon>Bacillati</taxon>
        <taxon>Bacillota</taxon>
        <taxon>Bacilli</taxon>
        <taxon>Bacillales</taxon>
        <taxon>Paenibacillaceae</taxon>
        <taxon>Cohnella</taxon>
    </lineage>
</organism>